<dbReference type="EMBL" id="JAPQKT010000009">
    <property type="protein sequence ID" value="KAJ5221065.1"/>
    <property type="molecule type" value="Genomic_DNA"/>
</dbReference>
<name>A0A9W9NJC5_PENCI</name>
<evidence type="ECO:0000313" key="2">
    <source>
        <dbReference type="Proteomes" id="UP001147733"/>
    </source>
</evidence>
<keyword evidence="2" id="KW-1185">Reference proteome</keyword>
<accession>A0A9W9NJC5</accession>
<dbReference type="RefSeq" id="XP_056495988.1">
    <property type="nucleotide sequence ID" value="XM_056648857.1"/>
</dbReference>
<gene>
    <name evidence="1" type="ORF">N7469_009952</name>
</gene>
<dbReference type="Proteomes" id="UP001147733">
    <property type="component" value="Unassembled WGS sequence"/>
</dbReference>
<proteinExistence type="predicted"/>
<evidence type="ECO:0008006" key="3">
    <source>
        <dbReference type="Google" id="ProtNLM"/>
    </source>
</evidence>
<comment type="caution">
    <text evidence="1">The sequence shown here is derived from an EMBL/GenBank/DDBJ whole genome shotgun (WGS) entry which is preliminary data.</text>
</comment>
<organism evidence="1 2">
    <name type="scientific">Penicillium citrinum</name>
    <dbReference type="NCBI Taxonomy" id="5077"/>
    <lineage>
        <taxon>Eukaryota</taxon>
        <taxon>Fungi</taxon>
        <taxon>Dikarya</taxon>
        <taxon>Ascomycota</taxon>
        <taxon>Pezizomycotina</taxon>
        <taxon>Eurotiomycetes</taxon>
        <taxon>Eurotiomycetidae</taxon>
        <taxon>Eurotiales</taxon>
        <taxon>Aspergillaceae</taxon>
        <taxon>Penicillium</taxon>
    </lineage>
</organism>
<protein>
    <recommendedName>
        <fullName evidence="3">Pentatricopeptide repeat domain-containing protein</fullName>
    </recommendedName>
</protein>
<reference evidence="1" key="2">
    <citation type="journal article" date="2023" name="IMA Fungus">
        <title>Comparative genomic study of the Penicillium genus elucidates a diverse pangenome and 15 lateral gene transfer events.</title>
        <authorList>
            <person name="Petersen C."/>
            <person name="Sorensen T."/>
            <person name="Nielsen M.R."/>
            <person name="Sondergaard T.E."/>
            <person name="Sorensen J.L."/>
            <person name="Fitzpatrick D.A."/>
            <person name="Frisvad J.C."/>
            <person name="Nielsen K.L."/>
        </authorList>
    </citation>
    <scope>NUCLEOTIDE SEQUENCE</scope>
    <source>
        <strain evidence="1">IBT 23319</strain>
    </source>
</reference>
<reference evidence="1" key="1">
    <citation type="submission" date="2022-11" db="EMBL/GenBank/DDBJ databases">
        <authorList>
            <person name="Petersen C."/>
        </authorList>
    </citation>
    <scope>NUCLEOTIDE SEQUENCE</scope>
    <source>
        <strain evidence="1">IBT 23319</strain>
    </source>
</reference>
<evidence type="ECO:0000313" key="1">
    <source>
        <dbReference type="EMBL" id="KAJ5221065.1"/>
    </source>
</evidence>
<dbReference type="OrthoDB" id="5366531at2759"/>
<dbReference type="AlphaFoldDB" id="A0A9W9NJC5"/>
<sequence>MRPALLRLLKRPSAVSILDALAATSIGIEQFGVDYTRLRCQSRCVRHSSTTSDTGDRSVERKLWPRRRTAEDKRPLNFPIHDIETQTATDMTIPPHSHEPDTGNTTINKASLSTLRLNPDRLEFESNLGHTHDFGTRLVDQPQHSANFELWEELLRHRQRHYGDQGTQDIWEGLTVRIQGVYLPVIGDRADFFWKSFVELGLRREIYLADVVQYAIDLHQNEGVSWPRLYESVVGGLLDRGKTRQATALHRWLQKSGIAQPNHLSRVINPAFHPACIPVSPEPVNLVAAQRRTITLGLKAFKEMCRTAPGHRIYAPVISALMQHGYGEHALRMHNFLIKHDDHPRAVEEILDLLEYVKRYGSADEYNAIRDYAKSRDFDNVGLEAGMADKGGHKAKVTGKRYNDDIGAKLISTPPFNLEWVIGALKILGVSAIGPRTLREVTLRANGSKDILDRIDMIRKSGIVIEDSVFLRLVEKLARQNRDILLSDLLHSDQHPDVLADAKLQETFLISHYMTQDWRQYNLAQAVLTELLPDSPGLWDIQFRKHIAVGEYDAASRVVDEVAIHGQKLSEESVDFLAEKVLTARQVTKAPSPGKHLSAKEEVMFVFRVLQRVVPAGSYVSAAFWVELLKRLGMNDDWDDLYEMCHWLVQQYSFTPGAKPSLIYSKLQPSGRDGRILSQIFTERMQAAIVTWGFRPRIQEHLVGNDKHVYKCHKTGNNYILWVRGIVLLRELRDAGLQVNASWVRKATRHRLAVLFSTYTPSAKPVNRTLRRLCPFTLQEVVTNLNCAWGEPMFNEMEQTQPRWLANPSRTESSRRRASGVVLSRSEIAELREKAREGDSRALRQMREWRDLRDRFPPKGRPDS</sequence>
<dbReference type="GeneID" id="81388024"/>